<reference evidence="1 2" key="1">
    <citation type="submission" date="2018-07" db="EMBL/GenBank/DDBJ databases">
        <title>Genomic Encyclopedia of Type Strains, Phase III (KMG-III): the genomes of soil and plant-associated and newly described type strains.</title>
        <authorList>
            <person name="Whitman W."/>
        </authorList>
    </citation>
    <scope>NUCLEOTIDE SEQUENCE [LARGE SCALE GENOMIC DNA]</scope>
    <source>
        <strain evidence="1 2">CECT 8575</strain>
    </source>
</reference>
<comment type="caution">
    <text evidence="1">The sequence shown here is derived from an EMBL/GenBank/DDBJ whole genome shotgun (WGS) entry which is preliminary data.</text>
</comment>
<dbReference type="SUPFAM" id="SSF56645">
    <property type="entry name" value="Acyl-CoA dehydrogenase NM domain-like"/>
    <property type="match status" value="1"/>
</dbReference>
<dbReference type="InterPro" id="IPR009100">
    <property type="entry name" value="AcylCoA_DH/oxidase_NM_dom_sf"/>
</dbReference>
<dbReference type="GO" id="GO:0003995">
    <property type="term" value="F:acyl-CoA dehydrogenase activity"/>
    <property type="evidence" value="ECO:0007669"/>
    <property type="project" value="TreeGrafter"/>
</dbReference>
<name>A0A368VR76_9ACTN</name>
<evidence type="ECO:0000313" key="1">
    <source>
        <dbReference type="EMBL" id="RCW44442.1"/>
    </source>
</evidence>
<proteinExistence type="predicted"/>
<dbReference type="PANTHER" id="PTHR43884:SF12">
    <property type="entry name" value="ISOVALERYL-COA DEHYDROGENASE, MITOCHONDRIAL-RELATED"/>
    <property type="match status" value="1"/>
</dbReference>
<evidence type="ECO:0000313" key="2">
    <source>
        <dbReference type="Proteomes" id="UP000253495"/>
    </source>
</evidence>
<dbReference type="Proteomes" id="UP000253495">
    <property type="component" value="Unassembled WGS sequence"/>
</dbReference>
<sequence>MVNSLARQTQPSVATSRITGKNMAMHTDYQGREKVAAFFGAHAAAVDRCESDIRPGIRMLGELGLLDLGVPDTTQGRLASMLLVVEDVASACLSSAFALWAQRMVIDYLSSSDRPASTSELAGLRAGTRIGATAIAPAMRHVAGLEPVPVVATRTSSGVRLNGPINWASNLFDDALVAVPARFEDGSGMVVHVRTTDPGVTVHSAPDLLTLGATASSSVTLTDVEVPAAAILSEDLPGFVRSFRPTLLLIQSAYCSGLTGASRHHIGERLTGLNAEFTDDFAELAQRHDSVRRRLFDFAQAPHRSSSRDLLRLRLGAARTAGEATGLEATVRGGAGYVASSGTSRRLREAAFLPIQAPTEGQLRWHLAQFE</sequence>
<dbReference type="InterPro" id="IPR037069">
    <property type="entry name" value="AcylCoA_DH/ox_N_sf"/>
</dbReference>
<dbReference type="PANTHER" id="PTHR43884">
    <property type="entry name" value="ACYL-COA DEHYDROGENASE"/>
    <property type="match status" value="1"/>
</dbReference>
<protein>
    <submittedName>
        <fullName evidence="1">Alkylation response protein AidB-like acyl-CoA dehydrogenase</fullName>
    </submittedName>
</protein>
<dbReference type="Gene3D" id="2.40.110.10">
    <property type="entry name" value="Butyryl-CoA Dehydrogenase, subunit A, domain 2"/>
    <property type="match status" value="1"/>
</dbReference>
<keyword evidence="2" id="KW-1185">Reference proteome</keyword>
<dbReference type="InterPro" id="IPR046373">
    <property type="entry name" value="Acyl-CoA_Oxase/DH_mid-dom_sf"/>
</dbReference>
<dbReference type="GO" id="GO:0050660">
    <property type="term" value="F:flavin adenine dinucleotide binding"/>
    <property type="evidence" value="ECO:0007669"/>
    <property type="project" value="InterPro"/>
</dbReference>
<dbReference type="Gene3D" id="1.10.540.10">
    <property type="entry name" value="Acyl-CoA dehydrogenase/oxidase, N-terminal domain"/>
    <property type="match status" value="1"/>
</dbReference>
<organism evidence="1 2">
    <name type="scientific">Halopolyspora algeriensis</name>
    <dbReference type="NCBI Taxonomy" id="1500506"/>
    <lineage>
        <taxon>Bacteria</taxon>
        <taxon>Bacillati</taxon>
        <taxon>Actinomycetota</taxon>
        <taxon>Actinomycetes</taxon>
        <taxon>Actinomycetes incertae sedis</taxon>
        <taxon>Halopolyspora</taxon>
    </lineage>
</organism>
<accession>A0A368VR76</accession>
<dbReference type="EMBL" id="QPJC01000004">
    <property type="protein sequence ID" value="RCW44442.1"/>
    <property type="molecule type" value="Genomic_DNA"/>
</dbReference>
<gene>
    <name evidence="1" type="ORF">DFQ14_10431</name>
</gene>
<dbReference type="AlphaFoldDB" id="A0A368VR76"/>